<evidence type="ECO:0000313" key="2">
    <source>
        <dbReference type="EMBL" id="VEN53502.1"/>
    </source>
</evidence>
<feature type="domain" description="Reverse transcriptase" evidence="1">
    <location>
        <begin position="1"/>
        <end position="120"/>
    </location>
</feature>
<accession>A0A653D007</accession>
<dbReference type="Pfam" id="PF00078">
    <property type="entry name" value="RVT_1"/>
    <property type="match status" value="1"/>
</dbReference>
<dbReference type="EMBL" id="CAACVG010009542">
    <property type="protein sequence ID" value="VEN53502.1"/>
    <property type="molecule type" value="Genomic_DNA"/>
</dbReference>
<gene>
    <name evidence="2" type="ORF">CALMAC_LOCUS13289</name>
</gene>
<dbReference type="Proteomes" id="UP000410492">
    <property type="component" value="Unassembled WGS sequence"/>
</dbReference>
<feature type="non-terminal residue" evidence="2">
    <location>
        <position position="1"/>
    </location>
</feature>
<proteinExistence type="predicted"/>
<evidence type="ECO:0000259" key="1">
    <source>
        <dbReference type="PROSITE" id="PS50878"/>
    </source>
</evidence>
<dbReference type="InterPro" id="IPR000477">
    <property type="entry name" value="RT_dom"/>
</dbReference>
<dbReference type="PROSITE" id="PS50878">
    <property type="entry name" value="RT_POL"/>
    <property type="match status" value="1"/>
</dbReference>
<dbReference type="OrthoDB" id="6768507at2759"/>
<sequence length="315" mass="36218">LSNRTQAVTCANKTSKALPITAGVPQGSILGPLSFILYINELPAYFPLTKSIQYAHDTTLINYDKDCSCLASKTNSTLQNLEIWFSDNNLCLNIEKTEILTLSTRDLTDNKAVKFLGVYLDSSLSWKHHIRGLTTKLSSSLFLIRRVAEFATLGVLKSTYYGHFHSNISYGLIFWGNSTESIKVFKMQRYAIRLISKKTRRESCRPLFRELQILPLPGLYIYQSLVFVKNHLNEYITNNSRHEYQARHGENLLGPQHRLTLTQKSYITMAIKFFNVIPATLKHLPVTMFKKNVKRLLLEISPYNNNNNEFFSFFK</sequence>
<keyword evidence="3" id="KW-1185">Reference proteome</keyword>
<protein>
    <recommendedName>
        <fullName evidence="1">Reverse transcriptase domain-containing protein</fullName>
    </recommendedName>
</protein>
<evidence type="ECO:0000313" key="3">
    <source>
        <dbReference type="Proteomes" id="UP000410492"/>
    </source>
</evidence>
<dbReference type="PANTHER" id="PTHR33332">
    <property type="entry name" value="REVERSE TRANSCRIPTASE DOMAIN-CONTAINING PROTEIN"/>
    <property type="match status" value="1"/>
</dbReference>
<name>A0A653D007_CALMS</name>
<dbReference type="AlphaFoldDB" id="A0A653D007"/>
<reference evidence="2 3" key="1">
    <citation type="submission" date="2019-01" db="EMBL/GenBank/DDBJ databases">
        <authorList>
            <person name="Sayadi A."/>
        </authorList>
    </citation>
    <scope>NUCLEOTIDE SEQUENCE [LARGE SCALE GENOMIC DNA]</scope>
</reference>
<organism evidence="2 3">
    <name type="scientific">Callosobruchus maculatus</name>
    <name type="common">Southern cowpea weevil</name>
    <name type="synonym">Pulse bruchid</name>
    <dbReference type="NCBI Taxonomy" id="64391"/>
    <lineage>
        <taxon>Eukaryota</taxon>
        <taxon>Metazoa</taxon>
        <taxon>Ecdysozoa</taxon>
        <taxon>Arthropoda</taxon>
        <taxon>Hexapoda</taxon>
        <taxon>Insecta</taxon>
        <taxon>Pterygota</taxon>
        <taxon>Neoptera</taxon>
        <taxon>Endopterygota</taxon>
        <taxon>Coleoptera</taxon>
        <taxon>Polyphaga</taxon>
        <taxon>Cucujiformia</taxon>
        <taxon>Chrysomeloidea</taxon>
        <taxon>Chrysomelidae</taxon>
        <taxon>Bruchinae</taxon>
        <taxon>Bruchini</taxon>
        <taxon>Callosobruchus</taxon>
    </lineage>
</organism>